<keyword evidence="4" id="KW-1185">Reference proteome</keyword>
<name>A0A0B2WID4_METAS</name>
<feature type="region of interest" description="Disordered" evidence="1">
    <location>
        <begin position="30"/>
        <end position="63"/>
    </location>
</feature>
<sequence length="110" mass="10709">MRFSLAAALALPAAQMGLAAPVPQFPGLPFGGGLPGLAPSPGTNSGLASTGSATSAPGSCPGAGNLGLELATDHIKYTANPQSALEPIPCDNSVIRDSHRSAHALLAGPA</sequence>
<feature type="compositionally biased region" description="Low complexity" evidence="1">
    <location>
        <begin position="36"/>
        <end position="59"/>
    </location>
</feature>
<accession>A0A0B2WID4</accession>
<evidence type="ECO:0000256" key="1">
    <source>
        <dbReference type="SAM" id="MobiDB-lite"/>
    </source>
</evidence>
<reference evidence="3 4" key="1">
    <citation type="journal article" date="2014" name="Proc. Natl. Acad. Sci. U.S.A.">
        <title>Trajectory and genomic determinants of fungal-pathogen speciation and host adaptation.</title>
        <authorList>
            <person name="Hu X."/>
            <person name="Xiao G."/>
            <person name="Zheng P."/>
            <person name="Shang Y."/>
            <person name="Su Y."/>
            <person name="Zhang X."/>
            <person name="Liu X."/>
            <person name="Zhan S."/>
            <person name="St Leger R.J."/>
            <person name="Wang C."/>
        </authorList>
    </citation>
    <scope>NUCLEOTIDE SEQUENCE [LARGE SCALE GENOMIC DNA]</scope>
    <source>
        <strain evidence="3 4">ARSEF 1941</strain>
    </source>
</reference>
<organism evidence="3 4">
    <name type="scientific">Metarhizium album (strain ARSEF 1941)</name>
    <dbReference type="NCBI Taxonomy" id="1081103"/>
    <lineage>
        <taxon>Eukaryota</taxon>
        <taxon>Fungi</taxon>
        <taxon>Dikarya</taxon>
        <taxon>Ascomycota</taxon>
        <taxon>Pezizomycotina</taxon>
        <taxon>Sordariomycetes</taxon>
        <taxon>Hypocreomycetidae</taxon>
        <taxon>Hypocreales</taxon>
        <taxon>Clavicipitaceae</taxon>
        <taxon>Metarhizium</taxon>
    </lineage>
</organism>
<gene>
    <name evidence="3" type="ORF">MAM_06393</name>
</gene>
<proteinExistence type="predicted"/>
<comment type="caution">
    <text evidence="3">The sequence shown here is derived from an EMBL/GenBank/DDBJ whole genome shotgun (WGS) entry which is preliminary data.</text>
</comment>
<keyword evidence="2" id="KW-0732">Signal</keyword>
<dbReference type="RefSeq" id="XP_040676847.1">
    <property type="nucleotide sequence ID" value="XM_040825191.1"/>
</dbReference>
<feature type="chain" id="PRO_5002081188" evidence="2">
    <location>
        <begin position="20"/>
        <end position="110"/>
    </location>
</feature>
<dbReference type="AlphaFoldDB" id="A0A0B2WID4"/>
<evidence type="ECO:0000313" key="4">
    <source>
        <dbReference type="Proteomes" id="UP000030816"/>
    </source>
</evidence>
<dbReference type="EMBL" id="AZHE01000020">
    <property type="protein sequence ID" value="KHN95781.1"/>
    <property type="molecule type" value="Genomic_DNA"/>
</dbReference>
<evidence type="ECO:0000313" key="3">
    <source>
        <dbReference type="EMBL" id="KHN95781.1"/>
    </source>
</evidence>
<dbReference type="HOGENOM" id="CLU_2171633_0_0_1"/>
<dbReference type="GeneID" id="63740848"/>
<evidence type="ECO:0000256" key="2">
    <source>
        <dbReference type="SAM" id="SignalP"/>
    </source>
</evidence>
<protein>
    <submittedName>
        <fullName evidence="3">Uncharacterized protein</fullName>
    </submittedName>
</protein>
<dbReference type="OrthoDB" id="4867118at2759"/>
<feature type="signal peptide" evidence="2">
    <location>
        <begin position="1"/>
        <end position="19"/>
    </location>
</feature>
<dbReference type="Proteomes" id="UP000030816">
    <property type="component" value="Unassembled WGS sequence"/>
</dbReference>